<accession>A0ABR0XDA3</accession>
<comment type="caution">
    <text evidence="2">The sequence shown here is derived from an EMBL/GenBank/DDBJ whole genome shotgun (WGS) entry which is preliminary data.</text>
</comment>
<reference evidence="2 3" key="1">
    <citation type="journal article" date="2021" name="Comput. Struct. Biotechnol. J.">
        <title>De novo genome assembly of the potent medicinal plant Rehmannia glutinosa using nanopore technology.</title>
        <authorList>
            <person name="Ma L."/>
            <person name="Dong C."/>
            <person name="Song C."/>
            <person name="Wang X."/>
            <person name="Zheng X."/>
            <person name="Niu Y."/>
            <person name="Chen S."/>
            <person name="Feng W."/>
        </authorList>
    </citation>
    <scope>NUCLEOTIDE SEQUENCE [LARGE SCALE GENOMIC DNA]</scope>
    <source>
        <strain evidence="2">DH-2019</strain>
    </source>
</reference>
<sequence length="225" mass="24452">MGSICAEQQHKFHHAHQLYLAKNPSAKSTSHRGSSSAAERRRHPPPPLTCTWTPQGGGRRVLEIPPLQQRRRLRRLRPDTRPTISDVRSSRSGNAIGAGATTGPTARSLTRAKKPGGGIRGGTYIPEPSAPISGKAIAARAITASSRTGFSSVGYTPRATAPRRARMGRIASVRCVFSLTRHDSCVSCQRAHLLLRGWRWNLHPRRRRSTHTIIVSTAAVSSATP</sequence>
<dbReference type="Proteomes" id="UP001318860">
    <property type="component" value="Unassembled WGS sequence"/>
</dbReference>
<gene>
    <name evidence="2" type="ORF">DH2020_011420</name>
</gene>
<feature type="region of interest" description="Disordered" evidence="1">
    <location>
        <begin position="77"/>
        <end position="126"/>
    </location>
</feature>
<protein>
    <submittedName>
        <fullName evidence="2">Uncharacterized protein</fullName>
    </submittedName>
</protein>
<feature type="region of interest" description="Disordered" evidence="1">
    <location>
        <begin position="1"/>
        <end position="60"/>
    </location>
</feature>
<dbReference type="EMBL" id="JABTTQ020000005">
    <property type="protein sequence ID" value="KAK6157172.1"/>
    <property type="molecule type" value="Genomic_DNA"/>
</dbReference>
<organism evidence="2 3">
    <name type="scientific">Rehmannia glutinosa</name>
    <name type="common">Chinese foxglove</name>
    <dbReference type="NCBI Taxonomy" id="99300"/>
    <lineage>
        <taxon>Eukaryota</taxon>
        <taxon>Viridiplantae</taxon>
        <taxon>Streptophyta</taxon>
        <taxon>Embryophyta</taxon>
        <taxon>Tracheophyta</taxon>
        <taxon>Spermatophyta</taxon>
        <taxon>Magnoliopsida</taxon>
        <taxon>eudicotyledons</taxon>
        <taxon>Gunneridae</taxon>
        <taxon>Pentapetalae</taxon>
        <taxon>asterids</taxon>
        <taxon>lamiids</taxon>
        <taxon>Lamiales</taxon>
        <taxon>Orobanchaceae</taxon>
        <taxon>Rehmannieae</taxon>
        <taxon>Rehmannia</taxon>
    </lineage>
</organism>
<feature type="compositionally biased region" description="Polar residues" evidence="1">
    <location>
        <begin position="25"/>
        <end position="37"/>
    </location>
</feature>
<keyword evidence="3" id="KW-1185">Reference proteome</keyword>
<feature type="compositionally biased region" description="Low complexity" evidence="1">
    <location>
        <begin position="97"/>
        <end position="106"/>
    </location>
</feature>
<proteinExistence type="predicted"/>
<evidence type="ECO:0000313" key="2">
    <source>
        <dbReference type="EMBL" id="KAK6157172.1"/>
    </source>
</evidence>
<evidence type="ECO:0000313" key="3">
    <source>
        <dbReference type="Proteomes" id="UP001318860"/>
    </source>
</evidence>
<feature type="compositionally biased region" description="Polar residues" evidence="1">
    <location>
        <begin position="82"/>
        <end position="93"/>
    </location>
</feature>
<name>A0ABR0XDA3_REHGL</name>
<evidence type="ECO:0000256" key="1">
    <source>
        <dbReference type="SAM" id="MobiDB-lite"/>
    </source>
</evidence>